<evidence type="ECO:0000313" key="2">
    <source>
        <dbReference type="EMBL" id="PIR71417.1"/>
    </source>
</evidence>
<dbReference type="PANTHER" id="PTHR37030">
    <property type="entry name" value="NUCLEOTIDYLTRANSFERASE"/>
    <property type="match status" value="1"/>
</dbReference>
<sequence>MRTLVDFLIEKKAREEKYFRHYLFWAKKIKKAAEKNLGELKIFLFGSIVRRQVEPGSDIDILIISPKLKTPEKRSEVRTEILEKIGHSSPFEIHLITPEEYQNWYKHFVKEKVEIK</sequence>
<organism evidence="2 3">
    <name type="scientific">Candidatus Nealsonbacteria bacterium CG10_big_fil_rev_8_21_14_0_10_37_25</name>
    <dbReference type="NCBI Taxonomy" id="1974711"/>
    <lineage>
        <taxon>Bacteria</taxon>
        <taxon>Candidatus Nealsoniibacteriota</taxon>
    </lineage>
</organism>
<name>A0A2H0TIS2_9BACT</name>
<dbReference type="GO" id="GO:0016779">
    <property type="term" value="F:nucleotidyltransferase activity"/>
    <property type="evidence" value="ECO:0007669"/>
    <property type="project" value="InterPro"/>
</dbReference>
<proteinExistence type="predicted"/>
<dbReference type="PANTHER" id="PTHR37030:SF1">
    <property type="entry name" value="NUCLEOTIDYLTRANSFERASE"/>
    <property type="match status" value="1"/>
</dbReference>
<accession>A0A2H0TIS2</accession>
<evidence type="ECO:0000259" key="1">
    <source>
        <dbReference type="Pfam" id="PF01909"/>
    </source>
</evidence>
<evidence type="ECO:0000313" key="3">
    <source>
        <dbReference type="Proteomes" id="UP000228909"/>
    </source>
</evidence>
<dbReference type="InterPro" id="IPR043519">
    <property type="entry name" value="NT_sf"/>
</dbReference>
<dbReference type="SUPFAM" id="SSF81301">
    <property type="entry name" value="Nucleotidyltransferase"/>
    <property type="match status" value="1"/>
</dbReference>
<gene>
    <name evidence="2" type="ORF">COU43_02830</name>
</gene>
<dbReference type="Pfam" id="PF01909">
    <property type="entry name" value="NTP_transf_2"/>
    <property type="match status" value="1"/>
</dbReference>
<comment type="caution">
    <text evidence="2">The sequence shown here is derived from an EMBL/GenBank/DDBJ whole genome shotgun (WGS) entry which is preliminary data.</text>
</comment>
<feature type="domain" description="Polymerase nucleotidyl transferase" evidence="1">
    <location>
        <begin position="27"/>
        <end position="105"/>
    </location>
</feature>
<reference evidence="3" key="1">
    <citation type="submission" date="2017-09" db="EMBL/GenBank/DDBJ databases">
        <title>Depth-based differentiation of microbial function through sediment-hosted aquifers and enrichment of novel symbionts in the deep terrestrial subsurface.</title>
        <authorList>
            <person name="Probst A.J."/>
            <person name="Ladd B."/>
            <person name="Jarett J.K."/>
            <person name="Geller-Mcgrath D.E."/>
            <person name="Sieber C.M.K."/>
            <person name="Emerson J.B."/>
            <person name="Anantharaman K."/>
            <person name="Thomas B.C."/>
            <person name="Malmstrom R."/>
            <person name="Stieglmeier M."/>
            <person name="Klingl A."/>
            <person name="Woyke T."/>
            <person name="Ryan C.M."/>
            <person name="Banfield J.F."/>
        </authorList>
    </citation>
    <scope>NUCLEOTIDE SEQUENCE [LARGE SCALE GENOMIC DNA]</scope>
</reference>
<dbReference type="EMBL" id="PFCK01000079">
    <property type="protein sequence ID" value="PIR71417.1"/>
    <property type="molecule type" value="Genomic_DNA"/>
</dbReference>
<dbReference type="Gene3D" id="3.30.460.10">
    <property type="entry name" value="Beta Polymerase, domain 2"/>
    <property type="match status" value="1"/>
</dbReference>
<dbReference type="AlphaFoldDB" id="A0A2H0TIS2"/>
<dbReference type="Proteomes" id="UP000228909">
    <property type="component" value="Unassembled WGS sequence"/>
</dbReference>
<dbReference type="CDD" id="cd05403">
    <property type="entry name" value="NT_KNTase_like"/>
    <property type="match status" value="1"/>
</dbReference>
<dbReference type="InterPro" id="IPR002934">
    <property type="entry name" value="Polymerase_NTP_transf_dom"/>
</dbReference>
<protein>
    <submittedName>
        <fullName evidence="2">DNA polymerase subunit beta</fullName>
    </submittedName>
</protein>